<evidence type="ECO:0000256" key="2">
    <source>
        <dbReference type="ARBA" id="ARBA00023163"/>
    </source>
</evidence>
<feature type="domain" description="HTH-type transcriptional regulator MT1864/Rv1816-like C-terminal" evidence="3">
    <location>
        <begin position="73"/>
        <end position="167"/>
    </location>
</feature>
<dbReference type="Proteomes" id="UP001501821">
    <property type="component" value="Unassembled WGS sequence"/>
</dbReference>
<proteinExistence type="predicted"/>
<dbReference type="EMBL" id="BAABAH010000019">
    <property type="protein sequence ID" value="GAA3833752.1"/>
    <property type="molecule type" value="Genomic_DNA"/>
</dbReference>
<evidence type="ECO:0000313" key="5">
    <source>
        <dbReference type="Proteomes" id="UP001501821"/>
    </source>
</evidence>
<accession>A0ABP7J438</accession>
<keyword evidence="5" id="KW-1185">Reference proteome</keyword>
<evidence type="ECO:0000259" key="3">
    <source>
        <dbReference type="Pfam" id="PF13305"/>
    </source>
</evidence>
<reference evidence="5" key="1">
    <citation type="journal article" date="2019" name="Int. J. Syst. Evol. Microbiol.">
        <title>The Global Catalogue of Microorganisms (GCM) 10K type strain sequencing project: providing services to taxonomists for standard genome sequencing and annotation.</title>
        <authorList>
            <consortium name="The Broad Institute Genomics Platform"/>
            <consortium name="The Broad Institute Genome Sequencing Center for Infectious Disease"/>
            <person name="Wu L."/>
            <person name="Ma J."/>
        </authorList>
    </citation>
    <scope>NUCLEOTIDE SEQUENCE [LARGE SCALE GENOMIC DNA]</scope>
    <source>
        <strain evidence="5">JCM 16953</strain>
    </source>
</reference>
<dbReference type="InterPro" id="IPR036271">
    <property type="entry name" value="Tet_transcr_reg_TetR-rel_C_sf"/>
</dbReference>
<protein>
    <submittedName>
        <fullName evidence="4">TetR/AcrR family transcriptional regulator</fullName>
    </submittedName>
</protein>
<dbReference type="Gene3D" id="1.10.357.10">
    <property type="entry name" value="Tetracycline Repressor, domain 2"/>
    <property type="match status" value="1"/>
</dbReference>
<keyword evidence="1" id="KW-0805">Transcription regulation</keyword>
<name>A0ABP7J438_9ACTN</name>
<gene>
    <name evidence="4" type="ORF">GCM10022242_38540</name>
</gene>
<organism evidence="4 5">
    <name type="scientific">Nocardioides panacisoli</name>
    <dbReference type="NCBI Taxonomy" id="627624"/>
    <lineage>
        <taxon>Bacteria</taxon>
        <taxon>Bacillati</taxon>
        <taxon>Actinomycetota</taxon>
        <taxon>Actinomycetes</taxon>
        <taxon>Propionibacteriales</taxon>
        <taxon>Nocardioidaceae</taxon>
        <taxon>Nocardioides</taxon>
    </lineage>
</organism>
<evidence type="ECO:0000313" key="4">
    <source>
        <dbReference type="EMBL" id="GAA3833752.1"/>
    </source>
</evidence>
<dbReference type="Pfam" id="PF13305">
    <property type="entry name" value="TetR_C_33"/>
    <property type="match status" value="1"/>
</dbReference>
<dbReference type="InterPro" id="IPR009057">
    <property type="entry name" value="Homeodomain-like_sf"/>
</dbReference>
<keyword evidence="2" id="KW-0804">Transcription</keyword>
<dbReference type="SUPFAM" id="SSF48498">
    <property type="entry name" value="Tetracyclin repressor-like, C-terminal domain"/>
    <property type="match status" value="1"/>
</dbReference>
<evidence type="ECO:0000256" key="1">
    <source>
        <dbReference type="ARBA" id="ARBA00023015"/>
    </source>
</evidence>
<dbReference type="InterPro" id="IPR025996">
    <property type="entry name" value="MT1864/Rv1816-like_C"/>
</dbReference>
<dbReference type="Gene3D" id="1.10.10.60">
    <property type="entry name" value="Homeodomain-like"/>
    <property type="match status" value="1"/>
</dbReference>
<comment type="caution">
    <text evidence="4">The sequence shown here is derived from an EMBL/GenBank/DDBJ whole genome shotgun (WGS) entry which is preliminary data.</text>
</comment>
<dbReference type="SUPFAM" id="SSF46689">
    <property type="entry name" value="Homeodomain-like"/>
    <property type="match status" value="1"/>
</dbReference>
<sequence length="179" mass="19172">MLTAAEEIVDRDGYDSLTMTLLAGELDARVSSLYNHVENLEDLRSLVQLRAMRLLGDQVRQAAAGHAGADGLRVLSHALRSFARSHPQRYAAITRPAIDGEAFFDAASETIEALAVMVRSAGLPEERIISTGIAVFAALHGFVSLEVAGYFDGVDGDLDEVYELVVRGAVTAAVLEATK</sequence>